<keyword evidence="6" id="KW-0378">Hydrolase</keyword>
<evidence type="ECO:0000256" key="2">
    <source>
        <dbReference type="ARBA" id="ARBA00022448"/>
    </source>
</evidence>
<keyword evidence="2" id="KW-0813">Transport</keyword>
<keyword evidence="3" id="KW-0547">Nucleotide-binding</keyword>
<reference evidence="6" key="1">
    <citation type="submission" date="2015-04" db="EMBL/GenBank/DDBJ databases">
        <authorList>
            <person name="Syromyatnikov M.Y."/>
            <person name="Popov V.N."/>
        </authorList>
    </citation>
    <scope>NUCLEOTIDE SEQUENCE</scope>
    <source>
        <strain evidence="6">MO-1</strain>
    </source>
</reference>
<protein>
    <submittedName>
        <fullName evidence="6">Putative ABC transport system, ATPase component</fullName>
        <ecNumber evidence="6">3.6.3.28</ecNumber>
    </submittedName>
</protein>
<dbReference type="EMBL" id="LO017727">
    <property type="protein sequence ID" value="CRH04821.1"/>
    <property type="molecule type" value="Genomic_DNA"/>
</dbReference>
<comment type="similarity">
    <text evidence="1">Belongs to the ABC transporter superfamily.</text>
</comment>
<dbReference type="Gene3D" id="3.40.50.300">
    <property type="entry name" value="P-loop containing nucleotide triphosphate hydrolases"/>
    <property type="match status" value="1"/>
</dbReference>
<dbReference type="PROSITE" id="PS50893">
    <property type="entry name" value="ABC_TRANSPORTER_2"/>
    <property type="match status" value="1"/>
</dbReference>
<dbReference type="CDD" id="cd03230">
    <property type="entry name" value="ABC_DR_subfamily_A"/>
    <property type="match status" value="1"/>
</dbReference>
<name>A0A1S7LFU0_MAGMO</name>
<dbReference type="AlphaFoldDB" id="A0A1S7LFU0"/>
<dbReference type="InterPro" id="IPR027417">
    <property type="entry name" value="P-loop_NTPase"/>
</dbReference>
<dbReference type="InterPro" id="IPR003593">
    <property type="entry name" value="AAA+_ATPase"/>
</dbReference>
<dbReference type="SUPFAM" id="SSF52540">
    <property type="entry name" value="P-loop containing nucleoside triphosphate hydrolases"/>
    <property type="match status" value="1"/>
</dbReference>
<dbReference type="PANTHER" id="PTHR43335:SF4">
    <property type="entry name" value="ABC TRANSPORTER, ATP-BINDING PROTEIN"/>
    <property type="match status" value="1"/>
</dbReference>
<dbReference type="GO" id="GO:0005524">
    <property type="term" value="F:ATP binding"/>
    <property type="evidence" value="ECO:0007669"/>
    <property type="project" value="UniProtKB-KW"/>
</dbReference>
<accession>A0A1S7LFU0</accession>
<gene>
    <name evidence="6" type="ORF">MAGMO_0617</name>
</gene>
<evidence type="ECO:0000256" key="4">
    <source>
        <dbReference type="ARBA" id="ARBA00022840"/>
    </source>
</evidence>
<dbReference type="InterPro" id="IPR003439">
    <property type="entry name" value="ABC_transporter-like_ATP-bd"/>
</dbReference>
<sequence length="329" mass="36133">MDEMMAEQMIKIEALSRSYGSVKALDGIDLDVAKGEVVGFLGPNGAGKSTTMRILAGLLAPTEGRVTIGGVDVVAQPEVARRKIGYLPETPPIYDELSVREYLTHLAALRRVPRKACRAAVDEAMARCGLLEVAERLLRNLSKGYRQRAGIAQAIVHRPDVVILDEPTVGLDPIQIREIRQLIRELGDQHAVLLSTHILPEVKMTCDRVALINAGAIVMRATMAELESRFQQRGEYLLRFAPGPERDALQQIAGVASVTPDGEEGWRMLPDEGADPLPELLRHVVEQGWNLRELRPVGESLEELFLNLTTREEGVDSEAQMDHSAGEAA</sequence>
<keyword evidence="4" id="KW-0067">ATP-binding</keyword>
<organism evidence="6">
    <name type="scientific">Magnetococcus massalia (strain MO-1)</name>
    <dbReference type="NCBI Taxonomy" id="451514"/>
    <lineage>
        <taxon>Bacteria</taxon>
        <taxon>Pseudomonadati</taxon>
        <taxon>Pseudomonadota</taxon>
        <taxon>Magnetococcia</taxon>
        <taxon>Magnetococcales</taxon>
        <taxon>Magnetococcaceae</taxon>
        <taxon>Magnetococcus</taxon>
    </lineage>
</organism>
<evidence type="ECO:0000313" key="6">
    <source>
        <dbReference type="EMBL" id="CRH04821.1"/>
    </source>
</evidence>
<proteinExistence type="inferred from homology"/>
<evidence type="ECO:0000256" key="3">
    <source>
        <dbReference type="ARBA" id="ARBA00022741"/>
    </source>
</evidence>
<dbReference type="EC" id="3.6.3.28" evidence="6"/>
<dbReference type="PANTHER" id="PTHR43335">
    <property type="entry name" value="ABC TRANSPORTER, ATP-BINDING PROTEIN"/>
    <property type="match status" value="1"/>
</dbReference>
<dbReference type="SMART" id="SM00382">
    <property type="entry name" value="AAA"/>
    <property type="match status" value="1"/>
</dbReference>
<evidence type="ECO:0000256" key="1">
    <source>
        <dbReference type="ARBA" id="ARBA00005417"/>
    </source>
</evidence>
<feature type="domain" description="ABC transporter" evidence="5">
    <location>
        <begin position="10"/>
        <end position="239"/>
    </location>
</feature>
<dbReference type="Pfam" id="PF00005">
    <property type="entry name" value="ABC_tran"/>
    <property type="match status" value="1"/>
</dbReference>
<dbReference type="GO" id="GO:0016887">
    <property type="term" value="F:ATP hydrolysis activity"/>
    <property type="evidence" value="ECO:0007669"/>
    <property type="project" value="InterPro"/>
</dbReference>
<evidence type="ECO:0000259" key="5">
    <source>
        <dbReference type="PROSITE" id="PS50893"/>
    </source>
</evidence>